<sequence length="313" mass="33635">MQTGFLFNKRGSTLPLALGLVVLASIFCVSYSNSIVNMQSRVSYANHRFSRQFSINQILTFLKTPNSLTESSGLSLNSNLASCLFGTTTSTCTENCCNAGNEDGFYFIDPSDSNSDLNLKARLIGPPTAPVWYKANNTQCPANTVDLSDCSYSLSGTYTAVCPGNETTCHHAEHLIATVHLVANPNTKVKGQNIKDQNFTLIYFNNINYPPSVLPVPDITLSLASATETEVSITGYSGHPSEVQNFIFEKCQSSNSSVVQVTTPPDTPFSSGTAKIKLKPTGIGSAKVALQINDGGLENNLSKEAFFNVTVTP</sequence>
<reference evidence="1" key="1">
    <citation type="submission" date="2022-08" db="EMBL/GenBank/DDBJ databases">
        <title>Novel Bdellovibrio Species Isolated from Svalbard: Designation Bdellovibrio svalbardensis.</title>
        <authorList>
            <person name="Mitchell R.J."/>
            <person name="Choi S.Y."/>
        </authorList>
    </citation>
    <scope>NUCLEOTIDE SEQUENCE</scope>
    <source>
        <strain evidence="1">PAP01</strain>
    </source>
</reference>
<accession>A0ABT6DGE8</accession>
<protein>
    <recommendedName>
        <fullName evidence="3">IPT/TIG domain-containing protein</fullName>
    </recommendedName>
</protein>
<dbReference type="Proteomes" id="UP001152321">
    <property type="component" value="Unassembled WGS sequence"/>
</dbReference>
<evidence type="ECO:0008006" key="3">
    <source>
        <dbReference type="Google" id="ProtNLM"/>
    </source>
</evidence>
<organism evidence="1 2">
    <name type="scientific">Bdellovibrio svalbardensis</name>
    <dbReference type="NCBI Taxonomy" id="2972972"/>
    <lineage>
        <taxon>Bacteria</taxon>
        <taxon>Pseudomonadati</taxon>
        <taxon>Bdellovibrionota</taxon>
        <taxon>Bdellovibrionia</taxon>
        <taxon>Bdellovibrionales</taxon>
        <taxon>Pseudobdellovibrionaceae</taxon>
        <taxon>Bdellovibrio</taxon>
    </lineage>
</organism>
<dbReference type="EMBL" id="JANRMI010000001">
    <property type="protein sequence ID" value="MDG0815552.1"/>
    <property type="molecule type" value="Genomic_DNA"/>
</dbReference>
<evidence type="ECO:0000313" key="1">
    <source>
        <dbReference type="EMBL" id="MDG0815552.1"/>
    </source>
</evidence>
<gene>
    <name evidence="1" type="ORF">NWE73_04195</name>
</gene>
<keyword evidence="2" id="KW-1185">Reference proteome</keyword>
<comment type="caution">
    <text evidence="1">The sequence shown here is derived from an EMBL/GenBank/DDBJ whole genome shotgun (WGS) entry which is preliminary data.</text>
</comment>
<dbReference type="RefSeq" id="WP_277577027.1">
    <property type="nucleotide sequence ID" value="NZ_JANRMI010000001.1"/>
</dbReference>
<name>A0ABT6DGE8_9BACT</name>
<evidence type="ECO:0000313" key="2">
    <source>
        <dbReference type="Proteomes" id="UP001152321"/>
    </source>
</evidence>
<proteinExistence type="predicted"/>